<comment type="caution">
    <text evidence="2">The sequence shown here is derived from an EMBL/GenBank/DDBJ whole genome shotgun (WGS) entry which is preliminary data.</text>
</comment>
<keyword evidence="1" id="KW-1133">Transmembrane helix</keyword>
<dbReference type="RefSeq" id="WP_096356900.1">
    <property type="nucleotide sequence ID" value="NZ_AP017313.1"/>
</dbReference>
<evidence type="ECO:0000313" key="3">
    <source>
        <dbReference type="Proteomes" id="UP000539265"/>
    </source>
</evidence>
<dbReference type="EMBL" id="JACHWX010000002">
    <property type="protein sequence ID" value="MBB3054469.1"/>
    <property type="molecule type" value="Genomic_DNA"/>
</dbReference>
<keyword evidence="1" id="KW-0812">Transmembrane</keyword>
<gene>
    <name evidence="2" type="ORF">FHS11_000879</name>
</gene>
<accession>A0A839SCQ6</accession>
<dbReference type="OrthoDB" id="796197at2"/>
<reference evidence="2" key="1">
    <citation type="submission" date="2020-08" db="EMBL/GenBank/DDBJ databases">
        <title>Genomic Encyclopedia of Type Strains, Phase III (KMG-III): the genomes of soil and plant-associated and newly described type strains.</title>
        <authorList>
            <person name="Whitman W."/>
        </authorList>
    </citation>
    <scope>NUCLEOTIDE SEQUENCE [LARGE SCALE GENOMIC DNA]</scope>
    <source>
        <strain evidence="2">CECT 8628</strain>
    </source>
</reference>
<feature type="transmembrane region" description="Helical" evidence="1">
    <location>
        <begin position="85"/>
        <end position="113"/>
    </location>
</feature>
<feature type="transmembrane region" description="Helical" evidence="1">
    <location>
        <begin position="133"/>
        <end position="152"/>
    </location>
</feature>
<evidence type="ECO:0000313" key="2">
    <source>
        <dbReference type="EMBL" id="MBB3054469.1"/>
    </source>
</evidence>
<dbReference type="AlphaFoldDB" id="A0A839SCQ6"/>
<keyword evidence="3" id="KW-1185">Reference proteome</keyword>
<evidence type="ECO:0000256" key="1">
    <source>
        <dbReference type="SAM" id="Phobius"/>
    </source>
</evidence>
<organism evidence="2 3">
    <name type="scientific">Mucilaginibacter gotjawali</name>
    <dbReference type="NCBI Taxonomy" id="1550579"/>
    <lineage>
        <taxon>Bacteria</taxon>
        <taxon>Pseudomonadati</taxon>
        <taxon>Bacteroidota</taxon>
        <taxon>Sphingobacteriia</taxon>
        <taxon>Sphingobacteriales</taxon>
        <taxon>Sphingobacteriaceae</taxon>
        <taxon>Mucilaginibacter</taxon>
    </lineage>
</organism>
<dbReference type="Proteomes" id="UP000539265">
    <property type="component" value="Unassembled WGS sequence"/>
</dbReference>
<proteinExistence type="predicted"/>
<sequence length="165" mass="18470">MNSIEEILWNYIDGNCTPEEQKIIKALIAGDEAYRMKYQELLSLDKEFSAIELDEPSMAFTYNVLETIRTENAMVPLKARINKKIIIGITIFFAVTLVAMLVMVFASVNWSAVGAPVNLTYSVKMPSIDPGKTKIAVEGFVFFDVILALYLLDSYLRKKASATQG</sequence>
<keyword evidence="1" id="KW-0472">Membrane</keyword>
<protein>
    <submittedName>
        <fullName evidence="2">Anti-sigma factor RsiW</fullName>
    </submittedName>
</protein>
<name>A0A839SCQ6_9SPHI</name>